<reference evidence="1 3" key="1">
    <citation type="journal article" date="2008" name="Science">
        <title>The Physcomitrella genome reveals evolutionary insights into the conquest of land by plants.</title>
        <authorList>
            <person name="Rensing S."/>
            <person name="Lang D."/>
            <person name="Zimmer A."/>
            <person name="Terry A."/>
            <person name="Salamov A."/>
            <person name="Shapiro H."/>
            <person name="Nishiyama T."/>
            <person name="Perroud P.-F."/>
            <person name="Lindquist E."/>
            <person name="Kamisugi Y."/>
            <person name="Tanahashi T."/>
            <person name="Sakakibara K."/>
            <person name="Fujita T."/>
            <person name="Oishi K."/>
            <person name="Shin-I T."/>
            <person name="Kuroki Y."/>
            <person name="Toyoda A."/>
            <person name="Suzuki Y."/>
            <person name="Hashimoto A."/>
            <person name="Yamaguchi K."/>
            <person name="Sugano A."/>
            <person name="Kohara Y."/>
            <person name="Fujiyama A."/>
            <person name="Anterola A."/>
            <person name="Aoki S."/>
            <person name="Ashton N."/>
            <person name="Barbazuk W.B."/>
            <person name="Barker E."/>
            <person name="Bennetzen J."/>
            <person name="Bezanilla M."/>
            <person name="Blankenship R."/>
            <person name="Cho S.H."/>
            <person name="Dutcher S."/>
            <person name="Estelle M."/>
            <person name="Fawcett J.A."/>
            <person name="Gundlach H."/>
            <person name="Hanada K."/>
            <person name="Heyl A."/>
            <person name="Hicks K.A."/>
            <person name="Hugh J."/>
            <person name="Lohr M."/>
            <person name="Mayer K."/>
            <person name="Melkozernov A."/>
            <person name="Murata T."/>
            <person name="Nelson D."/>
            <person name="Pils B."/>
            <person name="Prigge M."/>
            <person name="Reiss B."/>
            <person name="Renner T."/>
            <person name="Rombauts S."/>
            <person name="Rushton P."/>
            <person name="Sanderfoot A."/>
            <person name="Schween G."/>
            <person name="Shiu S.-H."/>
            <person name="Stueber K."/>
            <person name="Theodoulou F.L."/>
            <person name="Tu H."/>
            <person name="Van de Peer Y."/>
            <person name="Verrier P.J."/>
            <person name="Waters E."/>
            <person name="Wood A."/>
            <person name="Yang L."/>
            <person name="Cove D."/>
            <person name="Cuming A."/>
            <person name="Hasebe M."/>
            <person name="Lucas S."/>
            <person name="Mishler D.B."/>
            <person name="Reski R."/>
            <person name="Grigoriev I."/>
            <person name="Quatrano R.S."/>
            <person name="Boore J.L."/>
        </authorList>
    </citation>
    <scope>NUCLEOTIDE SEQUENCE [LARGE SCALE GENOMIC DNA]</scope>
    <source>
        <strain evidence="2 3">cv. Gransden 2004</strain>
    </source>
</reference>
<reference evidence="2" key="3">
    <citation type="submission" date="2020-12" db="UniProtKB">
        <authorList>
            <consortium name="EnsemblPlants"/>
        </authorList>
    </citation>
    <scope>IDENTIFICATION</scope>
</reference>
<dbReference type="Gramene" id="Pp3c24_7870V3.2">
    <property type="protein sequence ID" value="PAC:32909742.CDS.1"/>
    <property type="gene ID" value="Pp3c24_7870"/>
</dbReference>
<protein>
    <submittedName>
        <fullName evidence="1 2">Uncharacterized protein</fullName>
    </submittedName>
</protein>
<dbReference type="EnsemblPlants" id="Pp3c24_7870V3.1">
    <property type="protein sequence ID" value="PAC:32909741.CDS.1"/>
    <property type="gene ID" value="Pp3c24_7870"/>
</dbReference>
<keyword evidence="3" id="KW-1185">Reference proteome</keyword>
<reference evidence="1 3" key="2">
    <citation type="journal article" date="2018" name="Plant J.">
        <title>The Physcomitrella patens chromosome-scale assembly reveals moss genome structure and evolution.</title>
        <authorList>
            <person name="Lang D."/>
            <person name="Ullrich K.K."/>
            <person name="Murat F."/>
            <person name="Fuchs J."/>
            <person name="Jenkins J."/>
            <person name="Haas F.B."/>
            <person name="Piednoel M."/>
            <person name="Gundlach H."/>
            <person name="Van Bel M."/>
            <person name="Meyberg R."/>
            <person name="Vives C."/>
            <person name="Morata J."/>
            <person name="Symeonidi A."/>
            <person name="Hiss M."/>
            <person name="Muchero W."/>
            <person name="Kamisugi Y."/>
            <person name="Saleh O."/>
            <person name="Blanc G."/>
            <person name="Decker E.L."/>
            <person name="van Gessel N."/>
            <person name="Grimwood J."/>
            <person name="Hayes R.D."/>
            <person name="Graham S.W."/>
            <person name="Gunter L.E."/>
            <person name="McDaniel S.F."/>
            <person name="Hoernstein S.N.W."/>
            <person name="Larsson A."/>
            <person name="Li F.W."/>
            <person name="Perroud P.F."/>
            <person name="Phillips J."/>
            <person name="Ranjan P."/>
            <person name="Rokshar D.S."/>
            <person name="Rothfels C.J."/>
            <person name="Schneider L."/>
            <person name="Shu S."/>
            <person name="Stevenson D.W."/>
            <person name="Thummler F."/>
            <person name="Tillich M."/>
            <person name="Villarreal Aguilar J.C."/>
            <person name="Widiez T."/>
            <person name="Wong G.K."/>
            <person name="Wymore A."/>
            <person name="Zhang Y."/>
            <person name="Zimmer A.D."/>
            <person name="Quatrano R.S."/>
            <person name="Mayer K.F.X."/>
            <person name="Goodstein D."/>
            <person name="Casacuberta J.M."/>
            <person name="Vandepoele K."/>
            <person name="Reski R."/>
            <person name="Cuming A.C."/>
            <person name="Tuskan G.A."/>
            <person name="Maumus F."/>
            <person name="Salse J."/>
            <person name="Schmutz J."/>
            <person name="Rensing S.A."/>
        </authorList>
    </citation>
    <scope>NUCLEOTIDE SEQUENCE [LARGE SCALE GENOMIC DNA]</scope>
    <source>
        <strain evidence="2 3">cv. Gransden 2004</strain>
    </source>
</reference>
<dbReference type="Gramene" id="Pp3c24_7870V3.1">
    <property type="protein sequence ID" value="PAC:32909741.CDS.1"/>
    <property type="gene ID" value="Pp3c24_7870"/>
</dbReference>
<proteinExistence type="predicted"/>
<dbReference type="Proteomes" id="UP000006727">
    <property type="component" value="Chromosome 24"/>
</dbReference>
<dbReference type="PaxDb" id="3218-PP1S73_144V6.1"/>
<sequence length="49" mass="5495">MCRVQRASIGGDGDNRSRTDYDRAQKITLVSGADAYSWLDALGREFRCL</sequence>
<dbReference type="EMBL" id="ABEU02000024">
    <property type="protein sequence ID" value="PNR28191.1"/>
    <property type="molecule type" value="Genomic_DNA"/>
</dbReference>
<evidence type="ECO:0000313" key="2">
    <source>
        <dbReference type="EnsemblPlants" id="PAC:32909741.CDS.1"/>
    </source>
</evidence>
<organism evidence="1">
    <name type="scientific">Physcomitrium patens</name>
    <name type="common">Spreading-leaved earth moss</name>
    <name type="synonym">Physcomitrella patens</name>
    <dbReference type="NCBI Taxonomy" id="3218"/>
    <lineage>
        <taxon>Eukaryota</taxon>
        <taxon>Viridiplantae</taxon>
        <taxon>Streptophyta</taxon>
        <taxon>Embryophyta</taxon>
        <taxon>Bryophyta</taxon>
        <taxon>Bryophytina</taxon>
        <taxon>Bryopsida</taxon>
        <taxon>Funariidae</taxon>
        <taxon>Funariales</taxon>
        <taxon>Funariaceae</taxon>
        <taxon>Physcomitrium</taxon>
    </lineage>
</organism>
<dbReference type="AlphaFoldDB" id="A0A2K1IFY7"/>
<gene>
    <name evidence="1" type="ORF">PHYPA_028783</name>
</gene>
<evidence type="ECO:0000313" key="3">
    <source>
        <dbReference type="Proteomes" id="UP000006727"/>
    </source>
</evidence>
<accession>A0A2K1IFY7</accession>
<dbReference type="InParanoid" id="A0A2K1IFY7"/>
<evidence type="ECO:0000313" key="1">
    <source>
        <dbReference type="EMBL" id="PNR28191.1"/>
    </source>
</evidence>
<dbReference type="EnsemblPlants" id="Pp3c24_7870V3.2">
    <property type="protein sequence ID" value="PAC:32909742.CDS.1"/>
    <property type="gene ID" value="Pp3c24_7870"/>
</dbReference>
<name>A0A2K1IFY7_PHYPA</name>